<evidence type="ECO:0000256" key="1">
    <source>
        <dbReference type="ARBA" id="ARBA00022428"/>
    </source>
</evidence>
<comment type="similarity">
    <text evidence="5">Belongs to the class I-like SAM-binding methyltransferase superfamily. MenG/UbiE family.</text>
</comment>
<keyword evidence="4 5" id="KW-0949">S-adenosyl-L-methionine</keyword>
<dbReference type="GO" id="GO:0032259">
    <property type="term" value="P:methylation"/>
    <property type="evidence" value="ECO:0007669"/>
    <property type="project" value="UniProtKB-KW"/>
</dbReference>
<keyword evidence="7" id="KW-1185">Reference proteome</keyword>
<dbReference type="RefSeq" id="WP_282332930.1">
    <property type="nucleotide sequence ID" value="NZ_JASBRG010000002.1"/>
</dbReference>
<comment type="caution">
    <text evidence="5">Lacks conserved residue(s) required for the propagation of feature annotation.</text>
</comment>
<evidence type="ECO:0000256" key="5">
    <source>
        <dbReference type="HAMAP-Rule" id="MF_01813"/>
    </source>
</evidence>
<dbReference type="EMBL" id="JASBRG010000002">
    <property type="protein sequence ID" value="MDI3318805.1"/>
    <property type="molecule type" value="Genomic_DNA"/>
</dbReference>
<organism evidence="6 7">
    <name type="scientific">Pinibacter soli</name>
    <dbReference type="NCBI Taxonomy" id="3044211"/>
    <lineage>
        <taxon>Bacteria</taxon>
        <taxon>Pseudomonadati</taxon>
        <taxon>Bacteroidota</taxon>
        <taxon>Chitinophagia</taxon>
        <taxon>Chitinophagales</taxon>
        <taxon>Chitinophagaceae</taxon>
        <taxon>Pinibacter</taxon>
    </lineage>
</organism>
<evidence type="ECO:0000256" key="4">
    <source>
        <dbReference type="ARBA" id="ARBA00022691"/>
    </source>
</evidence>
<evidence type="ECO:0000256" key="3">
    <source>
        <dbReference type="ARBA" id="ARBA00022679"/>
    </source>
</evidence>
<dbReference type="NCBIfam" id="TIGR01934">
    <property type="entry name" value="MenG_MenH_UbiE"/>
    <property type="match status" value="1"/>
</dbReference>
<dbReference type="SUPFAM" id="SSF53335">
    <property type="entry name" value="S-adenosyl-L-methionine-dependent methyltransferases"/>
    <property type="match status" value="1"/>
</dbReference>
<comment type="caution">
    <text evidence="6">The sequence shown here is derived from an EMBL/GenBank/DDBJ whole genome shotgun (WGS) entry which is preliminary data.</text>
</comment>
<comment type="catalytic activity">
    <reaction evidence="5">
        <text>a 2-demethylmenaquinol + S-adenosyl-L-methionine = a menaquinol + S-adenosyl-L-homocysteine + H(+)</text>
        <dbReference type="Rhea" id="RHEA:42640"/>
        <dbReference type="Rhea" id="RHEA-COMP:9539"/>
        <dbReference type="Rhea" id="RHEA-COMP:9563"/>
        <dbReference type="ChEBI" id="CHEBI:15378"/>
        <dbReference type="ChEBI" id="CHEBI:18151"/>
        <dbReference type="ChEBI" id="CHEBI:55437"/>
        <dbReference type="ChEBI" id="CHEBI:57856"/>
        <dbReference type="ChEBI" id="CHEBI:59789"/>
        <dbReference type="EC" id="2.1.1.163"/>
    </reaction>
</comment>
<dbReference type="PROSITE" id="PS01183">
    <property type="entry name" value="UBIE_1"/>
    <property type="match status" value="1"/>
</dbReference>
<dbReference type="CDD" id="cd02440">
    <property type="entry name" value="AdoMet_MTases"/>
    <property type="match status" value="1"/>
</dbReference>
<evidence type="ECO:0000256" key="2">
    <source>
        <dbReference type="ARBA" id="ARBA00022603"/>
    </source>
</evidence>
<comment type="pathway">
    <text evidence="5">Quinol/quinone metabolism; menaquinone biosynthesis; menaquinol from 1,4-dihydroxy-2-naphthoate: step 2/2.</text>
</comment>
<dbReference type="PROSITE" id="PS51608">
    <property type="entry name" value="SAM_MT_UBIE"/>
    <property type="match status" value="1"/>
</dbReference>
<dbReference type="PANTHER" id="PTHR43591:SF24">
    <property type="entry name" value="2-METHOXY-6-POLYPRENYL-1,4-BENZOQUINOL METHYLASE, MITOCHONDRIAL"/>
    <property type="match status" value="1"/>
</dbReference>
<dbReference type="GO" id="GO:0008425">
    <property type="term" value="F:2-methoxy-6-polyprenyl-1,4-benzoquinol methyltransferase activity"/>
    <property type="evidence" value="ECO:0007669"/>
    <property type="project" value="UniProtKB-EC"/>
</dbReference>
<evidence type="ECO:0000313" key="6">
    <source>
        <dbReference type="EMBL" id="MDI3318805.1"/>
    </source>
</evidence>
<gene>
    <name evidence="6" type="primary">ubiE</name>
    <name evidence="5" type="synonym">menG</name>
    <name evidence="6" type="ORF">QJ048_03425</name>
</gene>
<comment type="function">
    <text evidence="5">Methyltransferase required for the conversion of demethylmenaquinol (DMKH2) to menaquinol (MKH2).</text>
</comment>
<keyword evidence="1 5" id="KW-0474">Menaquinone biosynthesis</keyword>
<keyword evidence="3 5" id="KW-0808">Transferase</keyword>
<protein>
    <recommendedName>
        <fullName evidence="5">Demethylmenaquinone methyltransferase</fullName>
        <ecNumber evidence="5">2.1.1.163</ecNumber>
    </recommendedName>
</protein>
<dbReference type="Pfam" id="PF01209">
    <property type="entry name" value="Ubie_methyltran"/>
    <property type="match status" value="1"/>
</dbReference>
<dbReference type="PANTHER" id="PTHR43591">
    <property type="entry name" value="METHYLTRANSFERASE"/>
    <property type="match status" value="1"/>
</dbReference>
<dbReference type="HAMAP" id="MF_01813">
    <property type="entry name" value="MenG_UbiE_methyltr"/>
    <property type="match status" value="1"/>
</dbReference>
<dbReference type="InterPro" id="IPR029063">
    <property type="entry name" value="SAM-dependent_MTases_sf"/>
</dbReference>
<accession>A0ABT6R8B6</accession>
<reference evidence="6 7" key="1">
    <citation type="submission" date="2023-05" db="EMBL/GenBank/DDBJ databases">
        <title>Genome sequence of Pinibacter sp. MAH-24.</title>
        <authorList>
            <person name="Huq M.A."/>
        </authorList>
    </citation>
    <scope>NUCLEOTIDE SEQUENCE [LARGE SCALE GENOMIC DNA]</scope>
    <source>
        <strain evidence="6 7">MAH-24</strain>
    </source>
</reference>
<proteinExistence type="inferred from homology"/>
<keyword evidence="2 5" id="KW-0489">Methyltransferase</keyword>
<feature type="binding site" evidence="5">
    <location>
        <begin position="121"/>
        <end position="122"/>
    </location>
    <ligand>
        <name>S-adenosyl-L-methionine</name>
        <dbReference type="ChEBI" id="CHEBI:59789"/>
    </ligand>
</feature>
<dbReference type="Gene3D" id="3.40.50.150">
    <property type="entry name" value="Vaccinia Virus protein VP39"/>
    <property type="match status" value="1"/>
</dbReference>
<dbReference type="GO" id="GO:0043770">
    <property type="term" value="F:demethylmenaquinone methyltransferase activity"/>
    <property type="evidence" value="ECO:0007669"/>
    <property type="project" value="UniProtKB-EC"/>
</dbReference>
<dbReference type="Proteomes" id="UP001226434">
    <property type="component" value="Unassembled WGS sequence"/>
</dbReference>
<evidence type="ECO:0000313" key="7">
    <source>
        <dbReference type="Proteomes" id="UP001226434"/>
    </source>
</evidence>
<feature type="binding site" evidence="5">
    <location>
        <position position="93"/>
    </location>
    <ligand>
        <name>S-adenosyl-L-methionine</name>
        <dbReference type="ChEBI" id="CHEBI:59789"/>
    </ligand>
</feature>
<dbReference type="InterPro" id="IPR004033">
    <property type="entry name" value="UbiE/COQ5_MeTrFase"/>
</dbReference>
<feature type="binding site" evidence="5">
    <location>
        <position position="73"/>
    </location>
    <ligand>
        <name>S-adenosyl-L-methionine</name>
        <dbReference type="ChEBI" id="CHEBI:59789"/>
    </ligand>
</feature>
<sequence>MVEKLPHDSIVPFKESEANKKAQVADMFDKIAFRYDFLNRFLSGGIDITWRKKAIKELRETKPKKVLDVATGTGDVAIMMQKYLNPDKIVGIDISNGMLELGRKKIAKALLNDKIELLQGDSETINFPDNSFDAVTVAFGVRNFENLRKGLDEMLRVLKPGGKLVVLEFSKPTVSGFKGLYKLYMNLIAPGVGKMISKNKDAYQYLNDSVQAFPQGQEFVNILNEEGYVDTYLKKLTLGICTIYCGKKKHG</sequence>
<name>A0ABT6R8B6_9BACT</name>
<dbReference type="NCBIfam" id="NF001244">
    <property type="entry name" value="PRK00216.1-5"/>
    <property type="match status" value="1"/>
</dbReference>
<dbReference type="InterPro" id="IPR023576">
    <property type="entry name" value="UbiE/COQ5_MeTrFase_CS"/>
</dbReference>
<dbReference type="PROSITE" id="PS01184">
    <property type="entry name" value="UBIE_2"/>
    <property type="match status" value="1"/>
</dbReference>
<dbReference type="EC" id="2.1.1.163" evidence="5"/>